<dbReference type="Proteomes" id="UP000030645">
    <property type="component" value="Unassembled WGS sequence"/>
</dbReference>
<organism evidence="5 6">
    <name type="scientific">Morus notabilis</name>
    <dbReference type="NCBI Taxonomy" id="981085"/>
    <lineage>
        <taxon>Eukaryota</taxon>
        <taxon>Viridiplantae</taxon>
        <taxon>Streptophyta</taxon>
        <taxon>Embryophyta</taxon>
        <taxon>Tracheophyta</taxon>
        <taxon>Spermatophyta</taxon>
        <taxon>Magnoliopsida</taxon>
        <taxon>eudicotyledons</taxon>
        <taxon>Gunneridae</taxon>
        <taxon>Pentapetalae</taxon>
        <taxon>rosids</taxon>
        <taxon>fabids</taxon>
        <taxon>Rosales</taxon>
        <taxon>Moraceae</taxon>
        <taxon>Moreae</taxon>
        <taxon>Morus</taxon>
    </lineage>
</organism>
<proteinExistence type="inferred from homology"/>
<keyword evidence="3" id="KW-0472">Membrane</keyword>
<dbReference type="InterPro" id="IPR011684">
    <property type="entry name" value="NAB"/>
</dbReference>
<evidence type="ECO:0000256" key="2">
    <source>
        <dbReference type="ARBA" id="ARBA00038006"/>
    </source>
</evidence>
<dbReference type="PANTHER" id="PTHR32258:SF6">
    <property type="entry name" value="PROTEIN NETWORKED 1A"/>
    <property type="match status" value="1"/>
</dbReference>
<feature type="transmembrane region" description="Helical" evidence="3">
    <location>
        <begin position="108"/>
        <end position="129"/>
    </location>
</feature>
<protein>
    <recommendedName>
        <fullName evidence="4">NAB domain-containing protein</fullName>
    </recommendedName>
</protein>
<keyword evidence="1" id="KW-0175">Coiled coil</keyword>
<evidence type="ECO:0000256" key="1">
    <source>
        <dbReference type="ARBA" id="ARBA00023054"/>
    </source>
</evidence>
<dbReference type="PANTHER" id="PTHR32258">
    <property type="entry name" value="PROTEIN NETWORKED 4A"/>
    <property type="match status" value="1"/>
</dbReference>
<dbReference type="GO" id="GO:0051015">
    <property type="term" value="F:actin filament binding"/>
    <property type="evidence" value="ECO:0007669"/>
    <property type="project" value="TreeGrafter"/>
</dbReference>
<keyword evidence="3" id="KW-0812">Transmembrane</keyword>
<name>W9QYP4_9ROSA</name>
<reference evidence="6" key="1">
    <citation type="submission" date="2013-01" db="EMBL/GenBank/DDBJ databases">
        <title>Draft Genome Sequence of a Mulberry Tree, Morus notabilis C.K. Schneid.</title>
        <authorList>
            <person name="He N."/>
            <person name="Zhao S."/>
        </authorList>
    </citation>
    <scope>NUCLEOTIDE SEQUENCE</scope>
</reference>
<sequence length="130" mass="15081">MGRFDLVIENPTPLLILLVDGSLLEKPELANNFDGGNLLKSDILAWIHYLGLPYWYKDQTFIKSKPVLWLVLAGVMGTLLHSESRRLYSWWWDSHISPKNSKWLQENLTGLDTLIPLIYCLFLAILVYYD</sequence>
<gene>
    <name evidence="5" type="ORF">L484_009101</name>
</gene>
<evidence type="ECO:0000313" key="6">
    <source>
        <dbReference type="Proteomes" id="UP000030645"/>
    </source>
</evidence>
<accession>W9QYP4</accession>
<keyword evidence="6" id="KW-1185">Reference proteome</keyword>
<dbReference type="EMBL" id="KE344032">
    <property type="protein sequence ID" value="EXB51137.1"/>
    <property type="molecule type" value="Genomic_DNA"/>
</dbReference>
<comment type="similarity">
    <text evidence="2">Belongs to the NET family.</text>
</comment>
<dbReference type="InterPro" id="IPR051861">
    <property type="entry name" value="NET_actin-binding_domain"/>
</dbReference>
<keyword evidence="3" id="KW-1133">Transmembrane helix</keyword>
<dbReference type="AlphaFoldDB" id="W9QYP4"/>
<evidence type="ECO:0000259" key="4">
    <source>
        <dbReference type="Pfam" id="PF07765"/>
    </source>
</evidence>
<feature type="domain" description="NAB" evidence="4">
    <location>
        <begin position="89"/>
        <end position="113"/>
    </location>
</feature>
<evidence type="ECO:0000313" key="5">
    <source>
        <dbReference type="EMBL" id="EXB51137.1"/>
    </source>
</evidence>
<evidence type="ECO:0000256" key="3">
    <source>
        <dbReference type="SAM" id="Phobius"/>
    </source>
</evidence>
<dbReference type="STRING" id="981085.W9QYP4"/>
<dbReference type="Pfam" id="PF07765">
    <property type="entry name" value="KIP1"/>
    <property type="match status" value="1"/>
</dbReference>
<dbReference type="GO" id="GO:0005886">
    <property type="term" value="C:plasma membrane"/>
    <property type="evidence" value="ECO:0007669"/>
    <property type="project" value="TreeGrafter"/>
</dbReference>